<evidence type="ECO:0008006" key="3">
    <source>
        <dbReference type="Google" id="ProtNLM"/>
    </source>
</evidence>
<name>A0A088RUV6_LEIPA</name>
<sequence length="528" mass="59813">MPRHTSVENMSSTTRELRRSASSIATELWSPDELYKADPQVDVLQPILSPLEVDARQFCAFRMSLLLAPFEVLEDYWAPQGEDTDLLVDYGVFDVTCREMRRDGRPDVSTTGIIAEQCKTTSWFRFTSTLSRRSFVVDRSAVHVQTLVEALRYSFSHLLFPTDSETSEGACNVLFQFIVHHWSRLSAYFPLLYFLFEVQERPFSAFYKQLATLVQTRKANDAAACDALRPKKSATMFSWFSSKPKEAELGMMDKLEIISTLKSMLPQTFEKRYMVVLANREQFRRMQRFSGEYVASLTREVSAYQALAEGFVVHPLASSAVEGWYSSSALEAMAEENAAVKQALTAVQQFVLRKSSLANEFLLSNVKAMLQCEYEISVIANSLVVFYEELVMRAKMVSENTMLLSGEVPLPVGCEASTRAESLSNAREVNQRYTLEFSKRHQQFDGEVVHAEAVIKTHMRRLCIFCGHVVKTIASYTNAEYYEEYLRPLAPSRTDGVTGYYSSHALKACLGVKEGEEESTFAIDREGA</sequence>
<reference evidence="1 2" key="1">
    <citation type="journal article" date="2015" name="Sci. Rep.">
        <title>The genome of Leishmania panamensis: insights into genomics of the L. (Viannia) subgenus.</title>
        <authorList>
            <person name="Llanes A."/>
            <person name="Restrepo C.M."/>
            <person name="Vecchio G.D."/>
            <person name="Anguizola F.J."/>
            <person name="Lleonart R."/>
        </authorList>
    </citation>
    <scope>NUCLEOTIDE SEQUENCE [LARGE SCALE GENOMIC DNA]</scope>
    <source>
        <strain evidence="1 2">MHOM/PA/94/PSC-1</strain>
    </source>
</reference>
<dbReference type="RefSeq" id="XP_010700352.1">
    <property type="nucleotide sequence ID" value="XM_010702050.1"/>
</dbReference>
<evidence type="ECO:0000313" key="1">
    <source>
        <dbReference type="EMBL" id="AIN99645.1"/>
    </source>
</evidence>
<dbReference type="AlphaFoldDB" id="A0A088RUV6"/>
<keyword evidence="2" id="KW-1185">Reference proteome</keyword>
<dbReference type="Proteomes" id="UP000063063">
    <property type="component" value="Chromosome 28"/>
</dbReference>
<dbReference type="KEGG" id="lpan:LPMP_280070"/>
<dbReference type="OrthoDB" id="270825at2759"/>
<dbReference type="EMBL" id="CP009397">
    <property type="protein sequence ID" value="AIN99645.1"/>
    <property type="molecule type" value="Genomic_DNA"/>
</dbReference>
<dbReference type="GeneID" id="22576452"/>
<organism evidence="1 2">
    <name type="scientific">Leishmania panamensis</name>
    <dbReference type="NCBI Taxonomy" id="5679"/>
    <lineage>
        <taxon>Eukaryota</taxon>
        <taxon>Discoba</taxon>
        <taxon>Euglenozoa</taxon>
        <taxon>Kinetoplastea</taxon>
        <taxon>Metakinetoplastina</taxon>
        <taxon>Trypanosomatida</taxon>
        <taxon>Trypanosomatidae</taxon>
        <taxon>Leishmaniinae</taxon>
        <taxon>Leishmania</taxon>
        <taxon>Leishmania guyanensis species complex</taxon>
    </lineage>
</organism>
<accession>A0A088RUV6</accession>
<evidence type="ECO:0000313" key="2">
    <source>
        <dbReference type="Proteomes" id="UP000063063"/>
    </source>
</evidence>
<dbReference type="VEuPathDB" id="TriTrypDB:LPAL13_280005600"/>
<dbReference type="eggNOG" id="ENOG502SB84">
    <property type="taxonomic scope" value="Eukaryota"/>
</dbReference>
<proteinExistence type="predicted"/>
<gene>
    <name evidence="1" type="ORF">LPMP_280070</name>
</gene>
<dbReference type="VEuPathDB" id="TriTrypDB:LPMP_280070"/>
<protein>
    <recommendedName>
        <fullName evidence="3">PX domain-containing protein</fullName>
    </recommendedName>
</protein>